<dbReference type="Proteomes" id="UP000824219">
    <property type="component" value="Linkage Group LG13"/>
</dbReference>
<organism evidence="3 4">
    <name type="scientific">Hemibagrus wyckioides</name>
    <dbReference type="NCBI Taxonomy" id="337641"/>
    <lineage>
        <taxon>Eukaryota</taxon>
        <taxon>Metazoa</taxon>
        <taxon>Chordata</taxon>
        <taxon>Craniata</taxon>
        <taxon>Vertebrata</taxon>
        <taxon>Euteleostomi</taxon>
        <taxon>Actinopterygii</taxon>
        <taxon>Neopterygii</taxon>
        <taxon>Teleostei</taxon>
        <taxon>Ostariophysi</taxon>
        <taxon>Siluriformes</taxon>
        <taxon>Bagridae</taxon>
        <taxon>Hemibagrus</taxon>
    </lineage>
</organism>
<proteinExistence type="predicted"/>
<feature type="coiled-coil region" evidence="1">
    <location>
        <begin position="56"/>
        <end position="121"/>
    </location>
</feature>
<dbReference type="EMBL" id="JAHKSW010000013">
    <property type="protein sequence ID" value="KAG7324833.1"/>
    <property type="molecule type" value="Genomic_DNA"/>
</dbReference>
<protein>
    <submittedName>
        <fullName evidence="3">Uncharacterized protein</fullName>
    </submittedName>
</protein>
<sequence length="298" mass="34814">MLNFNILKRVAEKKIARVKCQDRDHRDLNIQMFQTQSADHIPASELSHEMSARCLNSQLRRENKELKGHVERLRILLSDVSETVAEKPTILEAFDHSCAREEELRRRLEEEQTENDCLEDVLMYMRYIKTRHKARQVEAQNLKHAVFRAKLLTEEVQYALAERDEIIQRRNAETVELLSLYEDCIAHLEMTRVRVQDAEEAVRITERLPKCESAPCIVKRKESMVHSEVRPSRVKDMRIALYSFAFTMLFLFFFISSVIPAFSSEEILDTVVTELIPDSVKELIVPFTTVIHTNLPLC</sequence>
<name>A0A9D3NKY2_9TELE</name>
<dbReference type="AlphaFoldDB" id="A0A9D3NKY2"/>
<dbReference type="OrthoDB" id="10535765at2759"/>
<evidence type="ECO:0000313" key="4">
    <source>
        <dbReference type="Proteomes" id="UP000824219"/>
    </source>
</evidence>
<keyword evidence="2" id="KW-1133">Transmembrane helix</keyword>
<keyword evidence="2" id="KW-0472">Membrane</keyword>
<evidence type="ECO:0000256" key="2">
    <source>
        <dbReference type="SAM" id="Phobius"/>
    </source>
</evidence>
<keyword evidence="2" id="KW-0812">Transmembrane</keyword>
<reference evidence="3 4" key="1">
    <citation type="submission" date="2021-06" db="EMBL/GenBank/DDBJ databases">
        <title>Chromosome-level genome assembly of the red-tail catfish (Hemibagrus wyckioides).</title>
        <authorList>
            <person name="Shao F."/>
        </authorList>
    </citation>
    <scope>NUCLEOTIDE SEQUENCE [LARGE SCALE GENOMIC DNA]</scope>
    <source>
        <strain evidence="3">EC202008001</strain>
        <tissue evidence="3">Blood</tissue>
    </source>
</reference>
<gene>
    <name evidence="3" type="ORF">KOW79_011149</name>
</gene>
<keyword evidence="1" id="KW-0175">Coiled coil</keyword>
<evidence type="ECO:0000256" key="1">
    <source>
        <dbReference type="SAM" id="Coils"/>
    </source>
</evidence>
<keyword evidence="4" id="KW-1185">Reference proteome</keyword>
<accession>A0A9D3NKY2</accession>
<feature type="transmembrane region" description="Helical" evidence="2">
    <location>
        <begin position="239"/>
        <end position="262"/>
    </location>
</feature>
<comment type="caution">
    <text evidence="3">The sequence shown here is derived from an EMBL/GenBank/DDBJ whole genome shotgun (WGS) entry which is preliminary data.</text>
</comment>
<evidence type="ECO:0000313" key="3">
    <source>
        <dbReference type="EMBL" id="KAG7324833.1"/>
    </source>
</evidence>